<dbReference type="EMBL" id="LVLJ01002118">
    <property type="protein sequence ID" value="OAE26751.1"/>
    <property type="molecule type" value="Genomic_DNA"/>
</dbReference>
<accession>A0A176W2F1</accession>
<gene>
    <name evidence="1" type="ORF">AXG93_4795s1000</name>
</gene>
<evidence type="ECO:0000313" key="1">
    <source>
        <dbReference type="EMBL" id="OAE26751.1"/>
    </source>
</evidence>
<dbReference type="Proteomes" id="UP000077202">
    <property type="component" value="Unassembled WGS sequence"/>
</dbReference>
<name>A0A176W2F1_MARPO</name>
<evidence type="ECO:0000313" key="2">
    <source>
        <dbReference type="Proteomes" id="UP000077202"/>
    </source>
</evidence>
<proteinExistence type="predicted"/>
<reference evidence="1" key="1">
    <citation type="submission" date="2016-03" db="EMBL/GenBank/DDBJ databases">
        <title>Mechanisms controlling the formation of the plant cell surface in tip-growing cells are functionally conserved among land plants.</title>
        <authorList>
            <person name="Honkanen S."/>
            <person name="Jones V.A."/>
            <person name="Morieri G."/>
            <person name="Champion C."/>
            <person name="Hetherington A.J."/>
            <person name="Kelly S."/>
            <person name="Saint-Marcoux D."/>
            <person name="Proust H."/>
            <person name="Prescott H."/>
            <person name="Dolan L."/>
        </authorList>
    </citation>
    <scope>NUCLEOTIDE SEQUENCE [LARGE SCALE GENOMIC DNA]</scope>
    <source>
        <tissue evidence="1">Whole gametophyte</tissue>
    </source>
</reference>
<dbReference type="AlphaFoldDB" id="A0A176W2F1"/>
<sequence>MNNISGTGVRAIVDVYECVARRDWKPSDNPYSVFAEFMPDNAQFSNTSAAFRLTSLNLGVTPFDNPTFCELWKILKVRRIKLEDGATATLQFRDPKRRKIEYQSKVSNKSSIKGVTRFWLPIVYGVPNLNNGRPLRAEACEVAFDVVRNYHFRQLSTSTPSESSLSTSGWSDENIYASDPVPLTHG</sequence>
<organism evidence="1 2">
    <name type="scientific">Marchantia polymorpha subsp. ruderalis</name>
    <dbReference type="NCBI Taxonomy" id="1480154"/>
    <lineage>
        <taxon>Eukaryota</taxon>
        <taxon>Viridiplantae</taxon>
        <taxon>Streptophyta</taxon>
        <taxon>Embryophyta</taxon>
        <taxon>Marchantiophyta</taxon>
        <taxon>Marchantiopsida</taxon>
        <taxon>Marchantiidae</taxon>
        <taxon>Marchantiales</taxon>
        <taxon>Marchantiaceae</taxon>
        <taxon>Marchantia</taxon>
    </lineage>
</organism>
<comment type="caution">
    <text evidence="1">The sequence shown here is derived from an EMBL/GenBank/DDBJ whole genome shotgun (WGS) entry which is preliminary data.</text>
</comment>
<keyword evidence="2" id="KW-1185">Reference proteome</keyword>
<protein>
    <submittedName>
        <fullName evidence="1">Uncharacterized protein</fullName>
    </submittedName>
</protein>